<evidence type="ECO:0000256" key="1">
    <source>
        <dbReference type="SAM" id="MobiDB-lite"/>
    </source>
</evidence>
<feature type="compositionally biased region" description="Acidic residues" evidence="1">
    <location>
        <begin position="181"/>
        <end position="192"/>
    </location>
</feature>
<dbReference type="EMBL" id="JAGXEW010000050">
    <property type="protein sequence ID" value="KAK1151862.1"/>
    <property type="molecule type" value="Genomic_DNA"/>
</dbReference>
<feature type="compositionally biased region" description="Gly residues" evidence="1">
    <location>
        <begin position="143"/>
        <end position="180"/>
    </location>
</feature>
<evidence type="ECO:0000313" key="2">
    <source>
        <dbReference type="EMBL" id="KAK1151862.1"/>
    </source>
</evidence>
<sequence length="192" mass="19825">MLNHSSNQTQNRKTQTDRGSFVGHGSVLEGVRIQEEIPDPEPDPDGEEGVEPGPFRVAEGLHSVAGTGSEPGSDRSQEKRAEPAWEISAKEDLCVKEEPSGEEASSKDVDYSAREQGGYSAGEQGGYSAGEQGGYSAREQGGYSAGEQGGYSAGEQGGYSAGEQGGYSAGEHGGYNAGEQGGEEEEGGEGKG</sequence>
<feature type="compositionally biased region" description="Polar residues" evidence="1">
    <location>
        <begin position="1"/>
        <end position="13"/>
    </location>
</feature>
<gene>
    <name evidence="2" type="ORF">AOXY_G32219</name>
</gene>
<dbReference type="Proteomes" id="UP001230051">
    <property type="component" value="Unassembled WGS sequence"/>
</dbReference>
<protein>
    <submittedName>
        <fullName evidence="2">Uncharacterized protein</fullName>
    </submittedName>
</protein>
<accession>A0AAD8FTV5</accession>
<reference evidence="2" key="1">
    <citation type="submission" date="2022-02" db="EMBL/GenBank/DDBJ databases">
        <title>Atlantic sturgeon de novo genome assembly.</title>
        <authorList>
            <person name="Stock M."/>
            <person name="Klopp C."/>
            <person name="Guiguen Y."/>
            <person name="Cabau C."/>
            <person name="Parinello H."/>
            <person name="Santidrian Yebra-Pimentel E."/>
            <person name="Kuhl H."/>
            <person name="Dirks R.P."/>
            <person name="Guessner J."/>
            <person name="Wuertz S."/>
            <person name="Du K."/>
            <person name="Schartl M."/>
        </authorList>
    </citation>
    <scope>NUCLEOTIDE SEQUENCE</scope>
    <source>
        <strain evidence="2">STURGEONOMICS-FGT-2020</strain>
        <tissue evidence="2">Whole blood</tissue>
    </source>
</reference>
<feature type="region of interest" description="Disordered" evidence="1">
    <location>
        <begin position="1"/>
        <end position="192"/>
    </location>
</feature>
<keyword evidence="3" id="KW-1185">Reference proteome</keyword>
<name>A0AAD8FTV5_ACIOX</name>
<feature type="compositionally biased region" description="Acidic residues" evidence="1">
    <location>
        <begin position="36"/>
        <end position="50"/>
    </location>
</feature>
<comment type="caution">
    <text evidence="2">The sequence shown here is derived from an EMBL/GenBank/DDBJ whole genome shotgun (WGS) entry which is preliminary data.</text>
</comment>
<feature type="compositionally biased region" description="Gly residues" evidence="1">
    <location>
        <begin position="119"/>
        <end position="133"/>
    </location>
</feature>
<organism evidence="2 3">
    <name type="scientific">Acipenser oxyrinchus oxyrinchus</name>
    <dbReference type="NCBI Taxonomy" id="40147"/>
    <lineage>
        <taxon>Eukaryota</taxon>
        <taxon>Metazoa</taxon>
        <taxon>Chordata</taxon>
        <taxon>Craniata</taxon>
        <taxon>Vertebrata</taxon>
        <taxon>Euteleostomi</taxon>
        <taxon>Actinopterygii</taxon>
        <taxon>Chondrostei</taxon>
        <taxon>Acipenseriformes</taxon>
        <taxon>Acipenseridae</taxon>
        <taxon>Acipenser</taxon>
    </lineage>
</organism>
<dbReference type="AlphaFoldDB" id="A0AAD8FTV5"/>
<proteinExistence type="predicted"/>
<feature type="compositionally biased region" description="Basic and acidic residues" evidence="1">
    <location>
        <begin position="72"/>
        <end position="113"/>
    </location>
</feature>
<evidence type="ECO:0000313" key="3">
    <source>
        <dbReference type="Proteomes" id="UP001230051"/>
    </source>
</evidence>